<evidence type="ECO:0000256" key="2">
    <source>
        <dbReference type="ARBA" id="ARBA00004496"/>
    </source>
</evidence>
<evidence type="ECO:0000256" key="8">
    <source>
        <dbReference type="ARBA" id="ARBA00023027"/>
    </source>
</evidence>
<dbReference type="Pfam" id="PF18113">
    <property type="entry name" value="Rbx_binding"/>
    <property type="match status" value="1"/>
</dbReference>
<dbReference type="InterPro" id="IPR036188">
    <property type="entry name" value="FAD/NAD-bd_sf"/>
</dbReference>
<name>A0A410H4U2_9GAMM</name>
<accession>A0A410H4U2</accession>
<sequence>MILTAPPLIIIGTGLAGYTLAKEFRKLDTERSLVLITEDSGDFYSKPMLSESISKQKTADQLIRFTAEQMAQQLNAQIHTFTRVEHIDPEHNRLSFSDTSLSYGDLVLACGARPRLHPLKNDLSDRLHHLNHLDDYRRFHGALTENTRVLIIGSGLIGTEIANDLAKSNIDITMVSPSSSLMDATLPIEIAKELQSALQDEGVRFYLNQSVESVTDTDDGVLVTLDDGTERQTDVVLSAIGLEPATDLAESAELIISNAINTNRYLETSQPNIYALGDCAEVDGAHLMYVMPIMNSARALAKTLSGTPTEVNYPIMPVSVKTPSYPITFVLPPSSSEPLKWQIEADENGIKALHYDNDGELNGYILTRDKTADKKQFNPQIKPKYHS</sequence>
<evidence type="ECO:0000256" key="7">
    <source>
        <dbReference type="ARBA" id="ARBA00023002"/>
    </source>
</evidence>
<dbReference type="PRINTS" id="PR00368">
    <property type="entry name" value="FADPNR"/>
</dbReference>
<dbReference type="Pfam" id="PF07992">
    <property type="entry name" value="Pyr_redox_2"/>
    <property type="match status" value="1"/>
</dbReference>
<dbReference type="EMBL" id="CP035033">
    <property type="protein sequence ID" value="QAB15921.1"/>
    <property type="molecule type" value="Genomic_DNA"/>
</dbReference>
<comment type="subcellular location">
    <subcellularLocation>
        <location evidence="2">Cytoplasm</location>
    </subcellularLocation>
</comment>
<evidence type="ECO:0000256" key="4">
    <source>
        <dbReference type="ARBA" id="ARBA00022490"/>
    </source>
</evidence>
<feature type="domain" description="Rubredoxin binding" evidence="10">
    <location>
        <begin position="310"/>
        <end position="378"/>
    </location>
</feature>
<organism evidence="11 12">
    <name type="scientific">Hydrogenovibrio thermophilus</name>
    <dbReference type="NCBI Taxonomy" id="265883"/>
    <lineage>
        <taxon>Bacteria</taxon>
        <taxon>Pseudomonadati</taxon>
        <taxon>Pseudomonadota</taxon>
        <taxon>Gammaproteobacteria</taxon>
        <taxon>Thiotrichales</taxon>
        <taxon>Piscirickettsiaceae</taxon>
        <taxon>Hydrogenovibrio</taxon>
    </lineage>
</organism>
<dbReference type="SUPFAM" id="SSF51905">
    <property type="entry name" value="FAD/NAD(P)-binding domain"/>
    <property type="match status" value="1"/>
</dbReference>
<proteinExistence type="inferred from homology"/>
<dbReference type="InterPro" id="IPR023753">
    <property type="entry name" value="FAD/NAD-binding_dom"/>
</dbReference>
<evidence type="ECO:0000313" key="11">
    <source>
        <dbReference type="EMBL" id="QAB15921.1"/>
    </source>
</evidence>
<dbReference type="PANTHER" id="PTHR43429">
    <property type="entry name" value="PYRIDINE NUCLEOTIDE-DISULFIDE OXIDOREDUCTASE DOMAIN-CONTAINING"/>
    <property type="match status" value="1"/>
</dbReference>
<comment type="similarity">
    <text evidence="3">Belongs to the FAD-dependent oxidoreductase family.</text>
</comment>
<dbReference type="GO" id="GO:0005737">
    <property type="term" value="C:cytoplasm"/>
    <property type="evidence" value="ECO:0007669"/>
    <property type="project" value="UniProtKB-SubCell"/>
</dbReference>
<evidence type="ECO:0000259" key="10">
    <source>
        <dbReference type="Pfam" id="PF18113"/>
    </source>
</evidence>
<protein>
    <submittedName>
        <fullName evidence="11">FAD-dependent oxidoreductase</fullName>
    </submittedName>
</protein>
<keyword evidence="4" id="KW-0963">Cytoplasm</keyword>
<comment type="cofactor">
    <cofactor evidence="1">
        <name>FAD</name>
        <dbReference type="ChEBI" id="CHEBI:57692"/>
    </cofactor>
</comment>
<keyword evidence="8" id="KW-0520">NAD</keyword>
<dbReference type="PRINTS" id="PR00411">
    <property type="entry name" value="PNDRDTASEI"/>
</dbReference>
<keyword evidence="7" id="KW-0560">Oxidoreductase</keyword>
<dbReference type="GO" id="GO:0016491">
    <property type="term" value="F:oxidoreductase activity"/>
    <property type="evidence" value="ECO:0007669"/>
    <property type="project" value="UniProtKB-KW"/>
</dbReference>
<dbReference type="Gene3D" id="3.30.390.120">
    <property type="match status" value="1"/>
</dbReference>
<evidence type="ECO:0000259" key="9">
    <source>
        <dbReference type="Pfam" id="PF07992"/>
    </source>
</evidence>
<keyword evidence="12" id="KW-1185">Reference proteome</keyword>
<dbReference type="Proteomes" id="UP000285478">
    <property type="component" value="Chromosome"/>
</dbReference>
<dbReference type="AlphaFoldDB" id="A0A410H4U2"/>
<dbReference type="InterPro" id="IPR041364">
    <property type="entry name" value="Rbx-bd"/>
</dbReference>
<keyword evidence="5" id="KW-0285">Flavoprotein</keyword>
<dbReference type="PANTHER" id="PTHR43429:SF3">
    <property type="entry name" value="NITRITE REDUCTASE [NAD(P)H]"/>
    <property type="match status" value="1"/>
</dbReference>
<evidence type="ECO:0000256" key="6">
    <source>
        <dbReference type="ARBA" id="ARBA00022827"/>
    </source>
</evidence>
<evidence type="ECO:0000256" key="1">
    <source>
        <dbReference type="ARBA" id="ARBA00001974"/>
    </source>
</evidence>
<evidence type="ECO:0000256" key="5">
    <source>
        <dbReference type="ARBA" id="ARBA00022630"/>
    </source>
</evidence>
<evidence type="ECO:0000256" key="3">
    <source>
        <dbReference type="ARBA" id="ARBA00006442"/>
    </source>
</evidence>
<reference evidence="11 12" key="1">
    <citation type="journal article" date="2018" name="Environ. Microbiol.">
        <title>Genomes of ubiquitous marine and hypersaline Hydrogenovibrio, Thiomicrorhabdus and Thiomicrospira spp. encode a diversity of mechanisms to sustain chemolithoautotrophy in heterogeneous environments.</title>
        <authorList>
            <person name="Scott K.M."/>
            <person name="Williams J."/>
            <person name="Porter C.M.B."/>
            <person name="Russel S."/>
            <person name="Harmer T.L."/>
            <person name="Paul J.H."/>
            <person name="Antonen K.M."/>
            <person name="Bridges M.K."/>
            <person name="Camper G.J."/>
            <person name="Campla C.K."/>
            <person name="Casella L.G."/>
            <person name="Chase E."/>
            <person name="Conrad J.W."/>
            <person name="Cruz M.C."/>
            <person name="Dunlap D.S."/>
            <person name="Duran L."/>
            <person name="Fahsbender E.M."/>
            <person name="Goldsmith D.B."/>
            <person name="Keeley R.F."/>
            <person name="Kondoff M.R."/>
            <person name="Kussy B.I."/>
            <person name="Lane M.K."/>
            <person name="Lawler S."/>
            <person name="Leigh B.A."/>
            <person name="Lewis C."/>
            <person name="Lostal L.M."/>
            <person name="Marking D."/>
            <person name="Mancera P.A."/>
            <person name="McClenthan E.C."/>
            <person name="McIntyre E.A."/>
            <person name="Mine J.A."/>
            <person name="Modi S."/>
            <person name="Moore B.D."/>
            <person name="Morgan W.A."/>
            <person name="Nelson K.M."/>
            <person name="Nguyen K.N."/>
            <person name="Ogburn N."/>
            <person name="Parrino D.G."/>
            <person name="Pedapudi A.D."/>
            <person name="Pelham R.P."/>
            <person name="Preece A.M."/>
            <person name="Rampersad E.A."/>
            <person name="Richardson J.C."/>
            <person name="Rodgers C.M."/>
            <person name="Schaffer B.L."/>
            <person name="Sheridan N.E."/>
            <person name="Solone M.R."/>
            <person name="Staley Z.R."/>
            <person name="Tabuchi M."/>
            <person name="Waide R.J."/>
            <person name="Wanjugi P.W."/>
            <person name="Young S."/>
            <person name="Clum A."/>
            <person name="Daum C."/>
            <person name="Huntemann M."/>
            <person name="Ivanova N."/>
            <person name="Kyrpides N."/>
            <person name="Mikhailova N."/>
            <person name="Palaniappan K."/>
            <person name="Pillay M."/>
            <person name="Reddy T.B.K."/>
            <person name="Shapiro N."/>
            <person name="Stamatis D."/>
            <person name="Varghese N."/>
            <person name="Woyke T."/>
            <person name="Boden R."/>
            <person name="Freyermuth S.K."/>
            <person name="Kerfeld C.A."/>
        </authorList>
    </citation>
    <scope>NUCLEOTIDE SEQUENCE [LARGE SCALE GENOMIC DNA]</scope>
    <source>
        <strain evidence="11 12">JR-2</strain>
    </source>
</reference>
<evidence type="ECO:0000313" key="12">
    <source>
        <dbReference type="Proteomes" id="UP000285478"/>
    </source>
</evidence>
<dbReference type="InterPro" id="IPR050260">
    <property type="entry name" value="FAD-bd_OxRdtase"/>
</dbReference>
<gene>
    <name evidence="11" type="ORF">EPV75_09705</name>
</gene>
<dbReference type="Gene3D" id="3.50.50.60">
    <property type="entry name" value="FAD/NAD(P)-binding domain"/>
    <property type="match status" value="2"/>
</dbReference>
<dbReference type="KEGG" id="htr:EPV75_09705"/>
<feature type="domain" description="FAD/NAD(P)-binding" evidence="9">
    <location>
        <begin position="8"/>
        <end position="284"/>
    </location>
</feature>
<keyword evidence="6" id="KW-0274">FAD</keyword>